<organism evidence="2 3">
    <name type="scientific">Natronosalvus hydrolyticus</name>
    <dbReference type="NCBI Taxonomy" id="2979988"/>
    <lineage>
        <taxon>Archaea</taxon>
        <taxon>Methanobacteriati</taxon>
        <taxon>Methanobacteriota</taxon>
        <taxon>Stenosarchaea group</taxon>
        <taxon>Halobacteria</taxon>
        <taxon>Halobacteriales</taxon>
        <taxon>Natrialbaceae</taxon>
        <taxon>Natronosalvus</taxon>
    </lineage>
</organism>
<proteinExistence type="predicted"/>
<dbReference type="PANTHER" id="PTHR42280">
    <property type="entry name" value="CITG FAMILY PROTEIN"/>
    <property type="match status" value="1"/>
</dbReference>
<accession>A0AAP2ZC79</accession>
<sequence>MVTPDQEETTPKGPRSPAENAELALLLEVAGTPKPGNVDRERDLEELWFEHFLAGAVGSRRGLKRAEAGAPVGAAFETAVAGMANQRGGNTQFGCLLLLVPLVRTAAAEGSVRPALATNTVEATTVEDAAGFYRAFDHVDVFVEDPPAALEPLDVRRGAAAIPALEERGVTLYDVMEASVPGDDIAREWVTGFDRSFRAAQWLESLEAQRPATDRVAQVFLRLLGERPDTLIASKHGEAIAQEVSDCAAELAGVDAFRTDRERVDTFADDLCERGINPGTTADITAAGIFIALERGGLEV</sequence>
<evidence type="ECO:0000313" key="3">
    <source>
        <dbReference type="Proteomes" id="UP001321047"/>
    </source>
</evidence>
<dbReference type="RefSeq" id="WP_342810206.1">
    <property type="nucleotide sequence ID" value="NZ_JAOPJZ010000024.1"/>
</dbReference>
<reference evidence="2 3" key="1">
    <citation type="submission" date="2022-09" db="EMBL/GenBank/DDBJ databases">
        <title>Enrichment on poylsaccharides allowed isolation of novel metabolic and taxonomic groups of Haloarchaea.</title>
        <authorList>
            <person name="Sorokin D.Y."/>
            <person name="Elcheninov A.G."/>
            <person name="Khizhniak T.V."/>
            <person name="Kolganova T.V."/>
            <person name="Kublanov I.V."/>
        </authorList>
    </citation>
    <scope>NUCLEOTIDE SEQUENCE [LARGE SCALE GENOMIC DNA]</scope>
    <source>
        <strain evidence="2 3">AArc-curdl1</strain>
    </source>
</reference>
<dbReference type="Proteomes" id="UP001321047">
    <property type="component" value="Unassembled WGS sequence"/>
</dbReference>
<comment type="caution">
    <text evidence="2">The sequence shown here is derived from an EMBL/GenBank/DDBJ whole genome shotgun (WGS) entry which is preliminary data.</text>
</comment>
<evidence type="ECO:0000313" key="2">
    <source>
        <dbReference type="EMBL" id="MCU4753900.1"/>
    </source>
</evidence>
<dbReference type="Pfam" id="PF01874">
    <property type="entry name" value="CitG"/>
    <property type="match status" value="1"/>
</dbReference>
<keyword evidence="3" id="KW-1185">Reference proteome</keyword>
<feature type="region of interest" description="Disordered" evidence="1">
    <location>
        <begin position="1"/>
        <end position="20"/>
    </location>
</feature>
<evidence type="ECO:0000256" key="1">
    <source>
        <dbReference type="SAM" id="MobiDB-lite"/>
    </source>
</evidence>
<name>A0AAP2ZC79_9EURY</name>
<dbReference type="EMBL" id="JAOPJZ010000024">
    <property type="protein sequence ID" value="MCU4753900.1"/>
    <property type="molecule type" value="Genomic_DNA"/>
</dbReference>
<dbReference type="AlphaFoldDB" id="A0AAP2ZC79"/>
<dbReference type="Gene3D" id="1.10.4200.10">
    <property type="entry name" value="Triphosphoribosyl-dephospho-CoA protein"/>
    <property type="match status" value="1"/>
</dbReference>
<dbReference type="GO" id="GO:0046917">
    <property type="term" value="F:triphosphoribosyl-dephospho-CoA synthase activity"/>
    <property type="evidence" value="ECO:0007669"/>
    <property type="project" value="InterPro"/>
</dbReference>
<dbReference type="InterPro" id="IPR002736">
    <property type="entry name" value="CitG"/>
</dbReference>
<dbReference type="PANTHER" id="PTHR42280:SF1">
    <property type="entry name" value="CITG FAMILY PROTEIN"/>
    <property type="match status" value="1"/>
</dbReference>
<protein>
    <submittedName>
        <fullName evidence="2">Triphosphoribosyl-dephospho-CoA synthase</fullName>
    </submittedName>
</protein>
<gene>
    <name evidence="2" type="ORF">OB919_18265</name>
</gene>
<dbReference type="GO" id="GO:0005524">
    <property type="term" value="F:ATP binding"/>
    <property type="evidence" value="ECO:0007669"/>
    <property type="project" value="InterPro"/>
</dbReference>